<accession>A0A061SVJ2</accession>
<evidence type="ECO:0000313" key="2">
    <source>
        <dbReference type="EMBL" id="KAJ03450.1"/>
    </source>
</evidence>
<evidence type="ECO:0008006" key="4">
    <source>
        <dbReference type="Google" id="ProtNLM"/>
    </source>
</evidence>
<evidence type="ECO:0000256" key="1">
    <source>
        <dbReference type="SAM" id="SignalP"/>
    </source>
</evidence>
<dbReference type="Proteomes" id="UP000027337">
    <property type="component" value="Unassembled WGS sequence"/>
</dbReference>
<name>A0A061SVJ2_9RHOB</name>
<feature type="signal peptide" evidence="1">
    <location>
        <begin position="1"/>
        <end position="24"/>
    </location>
</feature>
<comment type="caution">
    <text evidence="2">The sequence shown here is derived from an EMBL/GenBank/DDBJ whole genome shotgun (WGS) entry which is preliminary data.</text>
</comment>
<keyword evidence="3" id="KW-1185">Reference proteome</keyword>
<gene>
    <name evidence="2" type="ORF">PM02_08880</name>
</gene>
<reference evidence="2 3" key="1">
    <citation type="journal article" date="2014" name="Genome Announc.">
        <title>Draft Genome Sequences of Two Isolates of the Roseobacter Group, Sulfitobacter sp. Strains 3SOLIMAR09 and 1FIGIMAR09, from Harbors of Mallorca Island (Mediterranean Sea).</title>
        <authorList>
            <person name="Mas-Llado M."/>
            <person name="Pina-Villalonga J.M."/>
            <person name="Brunet-Galmes I."/>
            <person name="Nogales B."/>
            <person name="Bosch R."/>
        </authorList>
    </citation>
    <scope>NUCLEOTIDE SEQUENCE [LARGE SCALE GENOMIC DNA]</scope>
    <source>
        <strain evidence="2 3">1FIGIMAR09</strain>
    </source>
</reference>
<dbReference type="eggNOG" id="ENOG50313JT">
    <property type="taxonomic scope" value="Bacteria"/>
</dbReference>
<keyword evidence="1" id="KW-0732">Signal</keyword>
<dbReference type="AlphaFoldDB" id="A0A061SVJ2"/>
<dbReference type="GeneID" id="72437566"/>
<dbReference type="RefSeq" id="WP_037907402.1">
    <property type="nucleotide sequence ID" value="NZ_CP068998.1"/>
</dbReference>
<proteinExistence type="predicted"/>
<sequence length="174" mass="18266">MFTTIKSFTFAAGVSLLALTSATAAELPKVSEISVDASYDAAQDSNAAALYPELQTDINKAVAEMVPTSDDAADPIIRIDIRKIALDGDSYLPDSAEFNQIEGVVAIEGRDGSVGDVTFPVNIVAATADTAAPEGYFLVPPSTEDFYTAMVYGFAKTVAEELARVNTSGDAISR</sequence>
<protein>
    <recommendedName>
        <fullName evidence="4">Lipoprotein</fullName>
    </recommendedName>
</protein>
<organism evidence="2 3">
    <name type="scientific">Sulfitobacter mediterraneus</name>
    <dbReference type="NCBI Taxonomy" id="83219"/>
    <lineage>
        <taxon>Bacteria</taxon>
        <taxon>Pseudomonadati</taxon>
        <taxon>Pseudomonadota</taxon>
        <taxon>Alphaproteobacteria</taxon>
        <taxon>Rhodobacterales</taxon>
        <taxon>Roseobacteraceae</taxon>
        <taxon>Sulfitobacter</taxon>
    </lineage>
</organism>
<dbReference type="EMBL" id="JEMU01000006">
    <property type="protein sequence ID" value="KAJ03450.1"/>
    <property type="molecule type" value="Genomic_DNA"/>
</dbReference>
<evidence type="ECO:0000313" key="3">
    <source>
        <dbReference type="Proteomes" id="UP000027337"/>
    </source>
</evidence>
<feature type="chain" id="PRO_5041035678" description="Lipoprotein" evidence="1">
    <location>
        <begin position="25"/>
        <end position="174"/>
    </location>
</feature>